<dbReference type="InterPro" id="IPR008331">
    <property type="entry name" value="Ferritin_DPS_dom"/>
</dbReference>
<sequence length="183" mass="20702">MSNTPEELFAAEQKQSEIDHHVPTAGAMVNHIVSNFTVLDAKLHQVRWYVKGLSAPAIQTVYTKLIQENRDHYDEIGDLLLDENEKPASTTDEYSEYSMIGENGKNKYFTAEAMVGETVQDFVTQNLFVDRAIKLAEKENRPTLRNAMEKLRGDDNHEIRVLQSIVGNDAGEGLEDDDEDDED</sequence>
<accession>A0A0R2JYH2</accession>
<dbReference type="SUPFAM" id="SSF47240">
    <property type="entry name" value="Ferritin-like"/>
    <property type="match status" value="1"/>
</dbReference>
<dbReference type="InterPro" id="IPR009078">
    <property type="entry name" value="Ferritin-like_SF"/>
</dbReference>
<dbReference type="Proteomes" id="UP000051749">
    <property type="component" value="Unassembled WGS sequence"/>
</dbReference>
<dbReference type="STRING" id="319653.SAMN04487973_10930"/>
<protein>
    <submittedName>
        <fullName evidence="3">DNA-binding ferritin-like protein (Oxidative damage protectant)</fullName>
    </submittedName>
    <submittedName>
        <fullName evidence="2">Stress induced dna binding protein</fullName>
    </submittedName>
</protein>
<dbReference type="GO" id="GO:0008199">
    <property type="term" value="F:ferric iron binding"/>
    <property type="evidence" value="ECO:0007669"/>
    <property type="project" value="InterPro"/>
</dbReference>
<dbReference type="AlphaFoldDB" id="A0A0R2JYH2"/>
<evidence type="ECO:0000259" key="1">
    <source>
        <dbReference type="Pfam" id="PF00210"/>
    </source>
</evidence>
<dbReference type="EMBL" id="FOGK01000009">
    <property type="protein sequence ID" value="SER54909.1"/>
    <property type="molecule type" value="Genomic_DNA"/>
</dbReference>
<comment type="caution">
    <text evidence="2">The sequence shown here is derived from an EMBL/GenBank/DDBJ whole genome shotgun (WGS) entry which is preliminary data.</text>
</comment>
<dbReference type="RefSeq" id="WP_057806521.1">
    <property type="nucleotide sequence ID" value="NZ_BJYP01000022.1"/>
</dbReference>
<dbReference type="Gene3D" id="1.20.1260.10">
    <property type="match status" value="1"/>
</dbReference>
<evidence type="ECO:0000313" key="4">
    <source>
        <dbReference type="Proteomes" id="UP000051749"/>
    </source>
</evidence>
<gene>
    <name evidence="2" type="ORF">IV87_GL000369</name>
    <name evidence="3" type="ORF">SAMN04487973_10930</name>
</gene>
<feature type="domain" description="Ferritin/DPS" evidence="1">
    <location>
        <begin position="30"/>
        <end position="168"/>
    </location>
</feature>
<dbReference type="OrthoDB" id="9797023at2"/>
<dbReference type="EMBL" id="JQBY01000012">
    <property type="protein sequence ID" value="KRN82287.1"/>
    <property type="molecule type" value="Genomic_DNA"/>
</dbReference>
<dbReference type="InterPro" id="IPR012347">
    <property type="entry name" value="Ferritin-like"/>
</dbReference>
<dbReference type="Pfam" id="PF00210">
    <property type="entry name" value="Ferritin"/>
    <property type="match status" value="1"/>
</dbReference>
<reference evidence="2 4" key="1">
    <citation type="journal article" date="2015" name="Genome Announc.">
        <title>Expanding the biotechnology potential of lactobacilli through comparative genomics of 213 strains and associated genera.</title>
        <authorList>
            <person name="Sun Z."/>
            <person name="Harris H.M."/>
            <person name="McCann A."/>
            <person name="Guo C."/>
            <person name="Argimon S."/>
            <person name="Zhang W."/>
            <person name="Yang X."/>
            <person name="Jeffery I.B."/>
            <person name="Cooney J.C."/>
            <person name="Kagawa T.F."/>
            <person name="Liu W."/>
            <person name="Song Y."/>
            <person name="Salvetti E."/>
            <person name="Wrobel A."/>
            <person name="Rasinkangas P."/>
            <person name="Parkhill J."/>
            <person name="Rea M.C."/>
            <person name="O'Sullivan O."/>
            <person name="Ritari J."/>
            <person name="Douillard F.P."/>
            <person name="Paul Ross R."/>
            <person name="Yang R."/>
            <person name="Briner A.E."/>
            <person name="Felis G.E."/>
            <person name="de Vos W.M."/>
            <person name="Barrangou R."/>
            <person name="Klaenhammer T.R."/>
            <person name="Caufield P.W."/>
            <person name="Cui Y."/>
            <person name="Zhang H."/>
            <person name="O'Toole P.W."/>
        </authorList>
    </citation>
    <scope>NUCLEOTIDE SEQUENCE [LARGE SCALE GENOMIC DNA]</scope>
    <source>
        <strain evidence="2 4">DSM 22301</strain>
    </source>
</reference>
<organism evidence="2 4">
    <name type="scientific">Pediococcus ethanolidurans</name>
    <dbReference type="NCBI Taxonomy" id="319653"/>
    <lineage>
        <taxon>Bacteria</taxon>
        <taxon>Bacillati</taxon>
        <taxon>Bacillota</taxon>
        <taxon>Bacilli</taxon>
        <taxon>Lactobacillales</taxon>
        <taxon>Lactobacillaceae</taxon>
        <taxon>Pediococcus</taxon>
    </lineage>
</organism>
<proteinExistence type="predicted"/>
<evidence type="ECO:0000313" key="5">
    <source>
        <dbReference type="Proteomes" id="UP000182818"/>
    </source>
</evidence>
<reference evidence="3 5" key="2">
    <citation type="submission" date="2016-10" db="EMBL/GenBank/DDBJ databases">
        <authorList>
            <person name="Varghese N."/>
            <person name="Submissions S."/>
        </authorList>
    </citation>
    <scope>NUCLEOTIDE SEQUENCE [LARGE SCALE GENOMIC DNA]</scope>
    <source>
        <strain evidence="3 5">CGMCC 1.3889</strain>
    </source>
</reference>
<name>A0A0R2JYH2_9LACO</name>
<dbReference type="GeneID" id="76043746"/>
<evidence type="ECO:0000313" key="3">
    <source>
        <dbReference type="EMBL" id="SER54909.1"/>
    </source>
</evidence>
<keyword evidence="5" id="KW-1185">Reference proteome</keyword>
<dbReference type="Proteomes" id="UP000182818">
    <property type="component" value="Unassembled WGS sequence"/>
</dbReference>
<evidence type="ECO:0000313" key="2">
    <source>
        <dbReference type="EMBL" id="KRN82287.1"/>
    </source>
</evidence>
<dbReference type="PATRIC" id="fig|319653.3.peg.378"/>